<gene>
    <name evidence="2" type="ORF">QBC42DRAFT_329122</name>
</gene>
<protein>
    <submittedName>
        <fullName evidence="2">CoA-transferase family III domain-containing protein</fullName>
    </submittedName>
</protein>
<dbReference type="Pfam" id="PF02515">
    <property type="entry name" value="CoA_transf_3"/>
    <property type="match status" value="1"/>
</dbReference>
<dbReference type="EMBL" id="MU864986">
    <property type="protein sequence ID" value="KAK4461695.1"/>
    <property type="molecule type" value="Genomic_DNA"/>
</dbReference>
<dbReference type="PANTHER" id="PTHR48229:SF1">
    <property type="entry name" value="ALPHA METHYLACYL-COA RACEMASE-RELATED"/>
    <property type="match status" value="1"/>
</dbReference>
<dbReference type="GO" id="GO:0003824">
    <property type="term" value="F:catalytic activity"/>
    <property type="evidence" value="ECO:0007669"/>
    <property type="project" value="InterPro"/>
</dbReference>
<comment type="caution">
    <text evidence="2">The sequence shown here is derived from an EMBL/GenBank/DDBJ whole genome shotgun (WGS) entry which is preliminary data.</text>
</comment>
<evidence type="ECO:0000313" key="2">
    <source>
        <dbReference type="EMBL" id="KAK4461695.1"/>
    </source>
</evidence>
<name>A0AAV9HLR7_9PEZI</name>
<reference evidence="2" key="2">
    <citation type="submission" date="2023-06" db="EMBL/GenBank/DDBJ databases">
        <authorList>
            <consortium name="Lawrence Berkeley National Laboratory"/>
            <person name="Mondo S.J."/>
            <person name="Hensen N."/>
            <person name="Bonometti L."/>
            <person name="Westerberg I."/>
            <person name="Brannstrom I.O."/>
            <person name="Guillou S."/>
            <person name="Cros-Aarteil S."/>
            <person name="Calhoun S."/>
            <person name="Haridas S."/>
            <person name="Kuo A."/>
            <person name="Pangilinan J."/>
            <person name="Riley R."/>
            <person name="Labutti K."/>
            <person name="Andreopoulos B."/>
            <person name="Lipzen A."/>
            <person name="Chen C."/>
            <person name="Yanf M."/>
            <person name="Daum C."/>
            <person name="Ng V."/>
            <person name="Clum A."/>
            <person name="Steindorff A."/>
            <person name="Ohm R."/>
            <person name="Martin F."/>
            <person name="Silar P."/>
            <person name="Natvig D."/>
            <person name="Lalanne C."/>
            <person name="Gautier V."/>
            <person name="Ament-Velasquez S.L."/>
            <person name="Kruys A."/>
            <person name="Hutchinson M.I."/>
            <person name="Powell A.J."/>
            <person name="Barry K."/>
            <person name="Miller A.N."/>
            <person name="Grigoriev I.V."/>
            <person name="Debuchy R."/>
            <person name="Gladieux P."/>
            <person name="Thoren M.H."/>
            <person name="Johannesson H."/>
        </authorList>
    </citation>
    <scope>NUCLEOTIDE SEQUENCE</scope>
    <source>
        <strain evidence="2">PSN324</strain>
    </source>
</reference>
<organism evidence="2 3">
    <name type="scientific">Cladorrhinum samala</name>
    <dbReference type="NCBI Taxonomy" id="585594"/>
    <lineage>
        <taxon>Eukaryota</taxon>
        <taxon>Fungi</taxon>
        <taxon>Dikarya</taxon>
        <taxon>Ascomycota</taxon>
        <taxon>Pezizomycotina</taxon>
        <taxon>Sordariomycetes</taxon>
        <taxon>Sordariomycetidae</taxon>
        <taxon>Sordariales</taxon>
        <taxon>Podosporaceae</taxon>
        <taxon>Cladorrhinum</taxon>
    </lineage>
</organism>
<dbReference type="InterPro" id="IPR003673">
    <property type="entry name" value="CoA-Trfase_fam_III"/>
</dbReference>
<dbReference type="Proteomes" id="UP001321749">
    <property type="component" value="Unassembled WGS sequence"/>
</dbReference>
<dbReference type="Gene3D" id="3.40.50.10540">
    <property type="entry name" value="Crotonobetainyl-coa:carnitine coa-transferase, domain 1"/>
    <property type="match status" value="1"/>
</dbReference>
<dbReference type="AlphaFoldDB" id="A0AAV9HLR7"/>
<dbReference type="InterPro" id="IPR023606">
    <property type="entry name" value="CoA-Trfase_III_dom_1_sf"/>
</dbReference>
<keyword evidence="3" id="KW-1185">Reference proteome</keyword>
<accession>A0AAV9HLR7</accession>
<evidence type="ECO:0000256" key="1">
    <source>
        <dbReference type="ARBA" id="ARBA00008383"/>
    </source>
</evidence>
<reference evidence="2" key="1">
    <citation type="journal article" date="2023" name="Mol. Phylogenet. Evol.">
        <title>Genome-scale phylogeny and comparative genomics of the fungal order Sordariales.</title>
        <authorList>
            <person name="Hensen N."/>
            <person name="Bonometti L."/>
            <person name="Westerberg I."/>
            <person name="Brannstrom I.O."/>
            <person name="Guillou S."/>
            <person name="Cros-Aarteil S."/>
            <person name="Calhoun S."/>
            <person name="Haridas S."/>
            <person name="Kuo A."/>
            <person name="Mondo S."/>
            <person name="Pangilinan J."/>
            <person name="Riley R."/>
            <person name="LaButti K."/>
            <person name="Andreopoulos B."/>
            <person name="Lipzen A."/>
            <person name="Chen C."/>
            <person name="Yan M."/>
            <person name="Daum C."/>
            <person name="Ng V."/>
            <person name="Clum A."/>
            <person name="Steindorff A."/>
            <person name="Ohm R.A."/>
            <person name="Martin F."/>
            <person name="Silar P."/>
            <person name="Natvig D.O."/>
            <person name="Lalanne C."/>
            <person name="Gautier V."/>
            <person name="Ament-Velasquez S.L."/>
            <person name="Kruys A."/>
            <person name="Hutchinson M.I."/>
            <person name="Powell A.J."/>
            <person name="Barry K."/>
            <person name="Miller A.N."/>
            <person name="Grigoriev I.V."/>
            <person name="Debuchy R."/>
            <person name="Gladieux P."/>
            <person name="Hiltunen Thoren M."/>
            <person name="Johannesson H."/>
        </authorList>
    </citation>
    <scope>NUCLEOTIDE SEQUENCE</scope>
    <source>
        <strain evidence="2">PSN324</strain>
    </source>
</reference>
<comment type="similarity">
    <text evidence="1">Belongs to the CoA-transferase III family.</text>
</comment>
<proteinExistence type="inferred from homology"/>
<sequence>MESTTTMVATPALLGWEKQWRSTRTKKHTPRGEHASLSQQTILLSSALRYCRQQLGTLKMDARHVARSSKTTRPYSVIQGSREALGSLLALCRTEVPADFLPLARNVTITSTLGNGDRVHFPSPMREQDVTAAIKSLEACAAGAIANLRYGTARREITVDLDKISGFLMSAYLTTVDGMDKTDARVKEKVPDTDLNQAQSVLYRRLSANLYNTKVPGEYYHIHGSLEASTTLEMLGLPKENPNLTDYRECINTIEKAVMKHTAEKLDLLNTKHRQAGIQAYTWEQFQNLPHGKALGSLPPFTVTRNIIDSSTPPIPFDPVSAAFSGPRSALKGIKVLEMCRIIAGPTIGRSLAAHGAQVIKVTSPNLPDVPFFQVDVNTGKHTIHLDLRNPADKEAFNDLLADADVLVDGYRPGALKKLGYGPDSLAALAVQRNKGFVYVAEDCFGGTDSGLKSAEWASRPGWQQIADCVTGVAWAQGKFMGLDEPVVPPFPMSDYGTGALGCLAALSGLYKRATEGGSWNCRTSLCQYDVFLLGLGLLPEGEQNRLRDLFEQDKEDGFFGLRHSDSVDEVGRRALARMREVTPFLFEGDKMMHEGWSEGFGAKVRWPREAIEVEGIKVGHVRCARPNGWDSNEKKGRGWEGWEEDAIR</sequence>
<evidence type="ECO:0000313" key="3">
    <source>
        <dbReference type="Proteomes" id="UP001321749"/>
    </source>
</evidence>
<dbReference type="InterPro" id="IPR052985">
    <property type="entry name" value="CoA-trans_III_biosynth/detox"/>
</dbReference>
<dbReference type="PANTHER" id="PTHR48229">
    <property type="entry name" value="CAIB/BAIF FAMILY ENZYME (AFU_ORTHOLOGUE AFUA_1G05360)-RELATED"/>
    <property type="match status" value="1"/>
</dbReference>
<dbReference type="SUPFAM" id="SSF89796">
    <property type="entry name" value="CoA-transferase family III (CaiB/BaiF)"/>
    <property type="match status" value="2"/>
</dbReference>